<dbReference type="Proteomes" id="UP000185146">
    <property type="component" value="Chromosome"/>
</dbReference>
<reference evidence="2 4" key="1">
    <citation type="submission" date="2016-12" db="EMBL/GenBank/DDBJ databases">
        <title>Draft Genome Sequence of Mercury Resistant Pseudomonas DRA525.</title>
        <authorList>
            <person name="Drace K.M."/>
        </authorList>
    </citation>
    <scope>NUCLEOTIDE SEQUENCE [LARGE SCALE GENOMIC DNA]</scope>
    <source>
        <strain evidence="2 4">DRA525</strain>
    </source>
</reference>
<dbReference type="EMBL" id="JARJLO010000174">
    <property type="protein sequence ID" value="MDF3871079.1"/>
    <property type="molecule type" value="Genomic_DNA"/>
</dbReference>
<dbReference type="OrthoDB" id="6000523at2"/>
<evidence type="ECO:0000256" key="1">
    <source>
        <dbReference type="SAM" id="SignalP"/>
    </source>
</evidence>
<organism evidence="2 4">
    <name type="scientific">Pseudomonas putida</name>
    <name type="common">Arthrobacter siderocapsulatus</name>
    <dbReference type="NCBI Taxonomy" id="303"/>
    <lineage>
        <taxon>Bacteria</taxon>
        <taxon>Pseudomonadati</taxon>
        <taxon>Pseudomonadota</taxon>
        <taxon>Gammaproteobacteria</taxon>
        <taxon>Pseudomonadales</taxon>
        <taxon>Pseudomonadaceae</taxon>
        <taxon>Pseudomonas</taxon>
    </lineage>
</organism>
<evidence type="ECO:0000313" key="3">
    <source>
        <dbReference type="EMBL" id="MDF3871079.1"/>
    </source>
</evidence>
<protein>
    <submittedName>
        <fullName evidence="2">Uncharacterized protein</fullName>
    </submittedName>
</protein>
<reference evidence="3" key="2">
    <citation type="submission" date="2023-03" db="EMBL/GenBank/DDBJ databases">
        <title>Draft assemblies of triclosan tolerant bacteria isolated from returned activated sludge.</title>
        <authorList>
            <person name="Van Hamelsveld S."/>
        </authorList>
    </citation>
    <scope>NUCLEOTIDE SEQUENCE</scope>
    <source>
        <strain evidence="3">GW210012_S60</strain>
    </source>
</reference>
<keyword evidence="1" id="KW-0732">Signal</keyword>
<accession>A0A1L5PSD9</accession>
<dbReference type="Proteomes" id="UP001217741">
    <property type="component" value="Unassembled WGS sequence"/>
</dbReference>
<dbReference type="AlphaFoldDB" id="A0A059V0H6"/>
<evidence type="ECO:0000313" key="2">
    <source>
        <dbReference type="EMBL" id="APO83069.1"/>
    </source>
</evidence>
<name>A0A059V0H6_PSEPU</name>
<gene>
    <name evidence="2" type="ORF">BL240_17060</name>
    <name evidence="3" type="ORF">P3W50_11400</name>
</gene>
<feature type="signal peptide" evidence="1">
    <location>
        <begin position="1"/>
        <end position="19"/>
    </location>
</feature>
<dbReference type="RefSeq" id="WP_016498900.1">
    <property type="nucleotide sequence ID" value="NZ_BQII01000001.1"/>
</dbReference>
<feature type="chain" id="PRO_5009862828" evidence="1">
    <location>
        <begin position="20"/>
        <end position="116"/>
    </location>
</feature>
<dbReference type="GeneID" id="45523325"/>
<evidence type="ECO:0000313" key="4">
    <source>
        <dbReference type="Proteomes" id="UP000185146"/>
    </source>
</evidence>
<dbReference type="KEGG" id="ppud:DW66_3835"/>
<dbReference type="EMBL" id="CP018743">
    <property type="protein sequence ID" value="APO83069.1"/>
    <property type="molecule type" value="Genomic_DNA"/>
</dbReference>
<proteinExistence type="predicted"/>
<accession>A0A059V0H6</accession>
<sequence length="116" mass="12476">MRAILPMAAALMLVGCASATMETARGGKPTAQLDSHKAPELVAQCIQFSWQEEKVFGDDASGYLEPRKQGGFTVYTREAEAFVDVYPQAGGARVDYYAQKNDGVALQRRAAAATCL</sequence>
<dbReference type="PROSITE" id="PS51257">
    <property type="entry name" value="PROKAR_LIPOPROTEIN"/>
    <property type="match status" value="1"/>
</dbReference>